<keyword evidence="1" id="KW-1133">Transmembrane helix</keyword>
<comment type="caution">
    <text evidence="2">The sequence shown here is derived from an EMBL/GenBank/DDBJ whole genome shotgun (WGS) entry which is preliminary data.</text>
</comment>
<gene>
    <name evidence="2" type="ORF">OFY01_26265</name>
</gene>
<feature type="transmembrane region" description="Helical" evidence="1">
    <location>
        <begin position="12"/>
        <end position="28"/>
    </location>
</feature>
<evidence type="ECO:0000313" key="2">
    <source>
        <dbReference type="EMBL" id="MCX3063201.1"/>
    </source>
</evidence>
<evidence type="ECO:0000313" key="3">
    <source>
        <dbReference type="Proteomes" id="UP001163064"/>
    </source>
</evidence>
<name>A0ABT3U1N0_9ACTN</name>
<sequence length="88" mass="9491">MARPAPRTTAVLYAISATCATIGALLWIRDRTSGPPRVYASFLASDSSTLSTWRVWSRAVPEDRLGLYLVAAGLVLALVARLTSAQRD</sequence>
<evidence type="ECO:0000256" key="1">
    <source>
        <dbReference type="SAM" id="Phobius"/>
    </source>
</evidence>
<dbReference type="EMBL" id="JAPHNL010000296">
    <property type="protein sequence ID" value="MCX3063201.1"/>
    <property type="molecule type" value="Genomic_DNA"/>
</dbReference>
<feature type="transmembrane region" description="Helical" evidence="1">
    <location>
        <begin position="65"/>
        <end position="83"/>
    </location>
</feature>
<organism evidence="2 3">
    <name type="scientific">Streptomyces beihaiensis</name>
    <dbReference type="NCBI Taxonomy" id="2984495"/>
    <lineage>
        <taxon>Bacteria</taxon>
        <taxon>Bacillati</taxon>
        <taxon>Actinomycetota</taxon>
        <taxon>Actinomycetes</taxon>
        <taxon>Kitasatosporales</taxon>
        <taxon>Streptomycetaceae</taxon>
        <taxon>Streptomyces</taxon>
    </lineage>
</organism>
<dbReference type="Proteomes" id="UP001163064">
    <property type="component" value="Unassembled WGS sequence"/>
</dbReference>
<keyword evidence="1" id="KW-0472">Membrane</keyword>
<protein>
    <submittedName>
        <fullName evidence="2">Uncharacterized protein</fullName>
    </submittedName>
</protein>
<keyword evidence="3" id="KW-1185">Reference proteome</keyword>
<proteinExistence type="predicted"/>
<dbReference type="RefSeq" id="WP_266603924.1">
    <property type="nucleotide sequence ID" value="NZ_JAPHNL010000296.1"/>
</dbReference>
<accession>A0ABT3U1N0</accession>
<reference evidence="2" key="1">
    <citation type="submission" date="2022-10" db="EMBL/GenBank/DDBJ databases">
        <title>Streptomyces beihaiensis sp. nov., a chitin degrading actinobacterium, isolated from shrimp pond soil.</title>
        <authorList>
            <person name="Xie J."/>
            <person name="Shen N."/>
        </authorList>
    </citation>
    <scope>NUCLEOTIDE SEQUENCE</scope>
    <source>
        <strain evidence="2">GXMU-J5</strain>
    </source>
</reference>
<keyword evidence="1" id="KW-0812">Transmembrane</keyword>